<reference evidence="2 3" key="2">
    <citation type="submission" date="2018-03" db="EMBL/GenBank/DDBJ databases">
        <title>The ancient ancestry and fast evolution of plastids.</title>
        <authorList>
            <person name="Moore K.R."/>
            <person name="Magnabosco C."/>
            <person name="Momper L."/>
            <person name="Gold D.A."/>
            <person name="Bosak T."/>
            <person name="Fournier G.P."/>
        </authorList>
    </citation>
    <scope>NUCLEOTIDE SEQUENCE [LARGE SCALE GENOMIC DNA]</scope>
    <source>
        <strain evidence="2 3">ULC18</strain>
    </source>
</reference>
<feature type="region of interest" description="Disordered" evidence="1">
    <location>
        <begin position="120"/>
        <end position="140"/>
    </location>
</feature>
<dbReference type="OrthoDB" id="512100at2"/>
<dbReference type="AlphaFoldDB" id="A0A2T1DWN0"/>
<proteinExistence type="predicted"/>
<sequence>MNTEQIRQSVREKWLTYYAENRQWLSRLGVWVNCDGQRRPSSGFILATLSVLEPRLAQLLPLVVDLSSNPDRIVMALGLNFNPEEQLDKVSEGAVNETTNGSRKLLPAALHEINIQASQVPMKAPAQIDEDCRGSRDRRD</sequence>
<organism evidence="2 3">
    <name type="scientific">Stenomitos frigidus ULC18</name>
    <dbReference type="NCBI Taxonomy" id="2107698"/>
    <lineage>
        <taxon>Bacteria</taxon>
        <taxon>Bacillati</taxon>
        <taxon>Cyanobacteriota</taxon>
        <taxon>Cyanophyceae</taxon>
        <taxon>Leptolyngbyales</taxon>
        <taxon>Leptolyngbyaceae</taxon>
        <taxon>Stenomitos</taxon>
    </lineage>
</organism>
<evidence type="ECO:0008006" key="4">
    <source>
        <dbReference type="Google" id="ProtNLM"/>
    </source>
</evidence>
<comment type="caution">
    <text evidence="2">The sequence shown here is derived from an EMBL/GenBank/DDBJ whole genome shotgun (WGS) entry which is preliminary data.</text>
</comment>
<keyword evidence="3" id="KW-1185">Reference proteome</keyword>
<evidence type="ECO:0000313" key="3">
    <source>
        <dbReference type="Proteomes" id="UP000239576"/>
    </source>
</evidence>
<evidence type="ECO:0000256" key="1">
    <source>
        <dbReference type="SAM" id="MobiDB-lite"/>
    </source>
</evidence>
<reference evidence="3" key="1">
    <citation type="submission" date="2018-02" db="EMBL/GenBank/DDBJ databases">
        <authorList>
            <person name="Moore K."/>
            <person name="Momper L."/>
        </authorList>
    </citation>
    <scope>NUCLEOTIDE SEQUENCE [LARGE SCALE GENOMIC DNA]</scope>
    <source>
        <strain evidence="3">ULC18</strain>
    </source>
</reference>
<gene>
    <name evidence="2" type="ORF">C7B82_26015</name>
</gene>
<accession>A0A2T1DWN0</accession>
<protein>
    <recommendedName>
        <fullName evidence="4">DUF5331 domain-containing protein</fullName>
    </recommendedName>
</protein>
<name>A0A2T1DWN0_9CYAN</name>
<feature type="compositionally biased region" description="Basic and acidic residues" evidence="1">
    <location>
        <begin position="130"/>
        <end position="140"/>
    </location>
</feature>
<evidence type="ECO:0000313" key="2">
    <source>
        <dbReference type="EMBL" id="PSB24872.1"/>
    </source>
</evidence>
<dbReference type="Pfam" id="PF17265">
    <property type="entry name" value="DUF5331"/>
    <property type="match status" value="1"/>
</dbReference>
<dbReference type="InterPro" id="IPR020346">
    <property type="entry name" value="Uncharacterised_15.3kDa"/>
</dbReference>
<dbReference type="EMBL" id="PVWK01000140">
    <property type="protein sequence ID" value="PSB24872.1"/>
    <property type="molecule type" value="Genomic_DNA"/>
</dbReference>
<dbReference type="Proteomes" id="UP000239576">
    <property type="component" value="Unassembled WGS sequence"/>
</dbReference>